<dbReference type="AlphaFoldDB" id="A0A6I3SNR0"/>
<evidence type="ECO:0000256" key="1">
    <source>
        <dbReference type="SAM" id="MobiDB-lite"/>
    </source>
</evidence>
<evidence type="ECO:0000313" key="3">
    <source>
        <dbReference type="Proteomes" id="UP000430670"/>
    </source>
</evidence>
<name>A0A6I3SNR0_HELMO</name>
<reference evidence="2 3" key="1">
    <citation type="submission" date="2019-11" db="EMBL/GenBank/DDBJ databases">
        <title>Whole-genome sequence of a the green, strictly anaerobic photosynthetic bacterium Heliobacillus mobilis DSM 6151.</title>
        <authorList>
            <person name="Kyndt J.A."/>
            <person name="Meyer T.E."/>
        </authorList>
    </citation>
    <scope>NUCLEOTIDE SEQUENCE [LARGE SCALE GENOMIC DNA]</scope>
    <source>
        <strain evidence="2 3">DSM 6151</strain>
    </source>
</reference>
<sequence>MSQIGEIDRRESPVPVEKLGAVIEETEGFPDKHVGALERANKDFLPQSLHPFTPANNEMTLKRNRPDEDSYHAKQ</sequence>
<dbReference type="RefSeq" id="WP_155477748.1">
    <property type="nucleotide sequence ID" value="NZ_WNKU01000031.1"/>
</dbReference>
<evidence type="ECO:0000313" key="2">
    <source>
        <dbReference type="EMBL" id="MTV50670.1"/>
    </source>
</evidence>
<dbReference type="EMBL" id="WNKU01000031">
    <property type="protein sequence ID" value="MTV50670.1"/>
    <property type="molecule type" value="Genomic_DNA"/>
</dbReference>
<feature type="compositionally biased region" description="Basic and acidic residues" evidence="1">
    <location>
        <begin position="60"/>
        <end position="75"/>
    </location>
</feature>
<dbReference type="Proteomes" id="UP000430670">
    <property type="component" value="Unassembled WGS sequence"/>
</dbReference>
<keyword evidence="3" id="KW-1185">Reference proteome</keyword>
<comment type="caution">
    <text evidence="2">The sequence shown here is derived from an EMBL/GenBank/DDBJ whole genome shotgun (WGS) entry which is preliminary data.</text>
</comment>
<organism evidence="2 3">
    <name type="scientific">Heliobacterium mobile</name>
    <name type="common">Heliobacillus mobilis</name>
    <dbReference type="NCBI Taxonomy" id="28064"/>
    <lineage>
        <taxon>Bacteria</taxon>
        <taxon>Bacillati</taxon>
        <taxon>Bacillota</taxon>
        <taxon>Clostridia</taxon>
        <taxon>Eubacteriales</taxon>
        <taxon>Heliobacteriaceae</taxon>
        <taxon>Heliobacterium</taxon>
    </lineage>
</organism>
<accession>A0A6I3SNR0</accession>
<gene>
    <name evidence="2" type="ORF">GJ688_17170</name>
</gene>
<feature type="region of interest" description="Disordered" evidence="1">
    <location>
        <begin position="46"/>
        <end position="75"/>
    </location>
</feature>
<proteinExistence type="predicted"/>
<dbReference type="OrthoDB" id="9911221at2"/>
<protein>
    <submittedName>
        <fullName evidence="2">Uncharacterized protein</fullName>
    </submittedName>
</protein>